<reference evidence="1 2" key="1">
    <citation type="journal article" date="2018" name="Sci. Rep.">
        <title>Comparative genomics provides insights into the lifestyle and reveals functional heterogeneity of dark septate endophytic fungi.</title>
        <authorList>
            <person name="Knapp D.G."/>
            <person name="Nemeth J.B."/>
            <person name="Barry K."/>
            <person name="Hainaut M."/>
            <person name="Henrissat B."/>
            <person name="Johnson J."/>
            <person name="Kuo A."/>
            <person name="Lim J.H.P."/>
            <person name="Lipzen A."/>
            <person name="Nolan M."/>
            <person name="Ohm R.A."/>
            <person name="Tamas L."/>
            <person name="Grigoriev I.V."/>
            <person name="Spatafora J.W."/>
            <person name="Nagy L.G."/>
            <person name="Kovacs G.M."/>
        </authorList>
    </citation>
    <scope>NUCLEOTIDE SEQUENCE [LARGE SCALE GENOMIC DNA]</scope>
    <source>
        <strain evidence="1 2">DSE2036</strain>
    </source>
</reference>
<proteinExistence type="predicted"/>
<dbReference type="AlphaFoldDB" id="A0A2V1CXW2"/>
<evidence type="ECO:0000313" key="1">
    <source>
        <dbReference type="EMBL" id="PVH90023.1"/>
    </source>
</evidence>
<organism evidence="1 2">
    <name type="scientific">Periconia macrospinosa</name>
    <dbReference type="NCBI Taxonomy" id="97972"/>
    <lineage>
        <taxon>Eukaryota</taxon>
        <taxon>Fungi</taxon>
        <taxon>Dikarya</taxon>
        <taxon>Ascomycota</taxon>
        <taxon>Pezizomycotina</taxon>
        <taxon>Dothideomycetes</taxon>
        <taxon>Pleosporomycetidae</taxon>
        <taxon>Pleosporales</taxon>
        <taxon>Massarineae</taxon>
        <taxon>Periconiaceae</taxon>
        <taxon>Periconia</taxon>
    </lineage>
</organism>
<sequence length="143" mass="16327">MYLLHPSFDGFFVFRHNGFLASMRGPIGSPFAPKKPMVNLRLCFSFLDSDLAPLLNPYFNPSARASWHPPLFSHQLVACRVSRAADPCIRELRKVGFPNGKALAEDRQLYSRMKSVTQRFRRVGSEAWFPGLYVAAARRPLWI</sequence>
<protein>
    <submittedName>
        <fullName evidence="1">Uncharacterized protein</fullName>
    </submittedName>
</protein>
<gene>
    <name evidence="1" type="ORF">DM02DRAFT_104037</name>
</gene>
<keyword evidence="2" id="KW-1185">Reference proteome</keyword>
<evidence type="ECO:0000313" key="2">
    <source>
        <dbReference type="Proteomes" id="UP000244855"/>
    </source>
</evidence>
<accession>A0A2V1CXW2</accession>
<dbReference type="Proteomes" id="UP000244855">
    <property type="component" value="Unassembled WGS sequence"/>
</dbReference>
<name>A0A2V1CXW2_9PLEO</name>
<dbReference type="EMBL" id="KZ806851">
    <property type="protein sequence ID" value="PVH90023.1"/>
    <property type="molecule type" value="Genomic_DNA"/>
</dbReference>